<evidence type="ECO:0000313" key="6">
    <source>
        <dbReference type="Proteomes" id="UP000284243"/>
    </source>
</evidence>
<dbReference type="Pfam" id="PF07971">
    <property type="entry name" value="Glyco_hydro_92"/>
    <property type="match status" value="1"/>
</dbReference>
<comment type="subunit">
    <text evidence="2">Monomer.</text>
</comment>
<evidence type="ECO:0000256" key="2">
    <source>
        <dbReference type="ARBA" id="ARBA00011245"/>
    </source>
</evidence>
<dbReference type="Proteomes" id="UP000284243">
    <property type="component" value="Unassembled WGS sequence"/>
</dbReference>
<dbReference type="GO" id="GO:0030246">
    <property type="term" value="F:carbohydrate binding"/>
    <property type="evidence" value="ECO:0007669"/>
    <property type="project" value="InterPro"/>
</dbReference>
<proteinExistence type="predicted"/>
<evidence type="ECO:0000256" key="3">
    <source>
        <dbReference type="ARBA" id="ARBA00022837"/>
    </source>
</evidence>
<evidence type="ECO:0000256" key="1">
    <source>
        <dbReference type="ARBA" id="ARBA00001913"/>
    </source>
</evidence>
<organism evidence="5 6">
    <name type="scientific">Odoribacter splanchnicus</name>
    <dbReference type="NCBI Taxonomy" id="28118"/>
    <lineage>
        <taxon>Bacteria</taxon>
        <taxon>Pseudomonadati</taxon>
        <taxon>Bacteroidota</taxon>
        <taxon>Bacteroidia</taxon>
        <taxon>Bacteroidales</taxon>
        <taxon>Odoribacteraceae</taxon>
        <taxon>Odoribacter</taxon>
    </lineage>
</organism>
<dbReference type="RefSeq" id="WP_022159534.1">
    <property type="nucleotide sequence ID" value="NZ_JBBNFH010000015.1"/>
</dbReference>
<evidence type="ECO:0000259" key="4">
    <source>
        <dbReference type="Pfam" id="PF07971"/>
    </source>
</evidence>
<dbReference type="Gene3D" id="1.20.1050.60">
    <property type="entry name" value="alpha-1,2-mannosidase"/>
    <property type="match status" value="1"/>
</dbReference>
<dbReference type="InterPro" id="IPR012939">
    <property type="entry name" value="Glyco_hydro_92"/>
</dbReference>
<feature type="domain" description="Glycosyl hydrolase family 92" evidence="4">
    <location>
        <begin position="80"/>
        <end position="157"/>
    </location>
</feature>
<dbReference type="EMBL" id="QRYC01000007">
    <property type="protein sequence ID" value="RGU56925.1"/>
    <property type="molecule type" value="Genomic_DNA"/>
</dbReference>
<comment type="caution">
    <text evidence="5">The sequence shown here is derived from an EMBL/GenBank/DDBJ whole genome shotgun (WGS) entry which is preliminary data.</text>
</comment>
<gene>
    <name evidence="5" type="ORF">DWW57_06925</name>
</gene>
<comment type="cofactor">
    <cofactor evidence="1">
        <name>Ca(2+)</name>
        <dbReference type="ChEBI" id="CHEBI:29108"/>
    </cofactor>
</comment>
<dbReference type="InterPro" id="IPR014718">
    <property type="entry name" value="GH-type_carb-bd"/>
</dbReference>
<dbReference type="Gene3D" id="3.30.2080.10">
    <property type="entry name" value="GH92 mannosidase domain"/>
    <property type="match status" value="1"/>
</dbReference>
<accession>A0A412TSV6</accession>
<keyword evidence="3" id="KW-0106">Calcium</keyword>
<evidence type="ECO:0000313" key="5">
    <source>
        <dbReference type="EMBL" id="RGU56925.1"/>
    </source>
</evidence>
<reference evidence="5 6" key="1">
    <citation type="submission" date="2018-08" db="EMBL/GenBank/DDBJ databases">
        <title>A genome reference for cultivated species of the human gut microbiota.</title>
        <authorList>
            <person name="Zou Y."/>
            <person name="Xue W."/>
            <person name="Luo G."/>
        </authorList>
    </citation>
    <scope>NUCLEOTIDE SEQUENCE [LARGE SCALE GENOMIC DNA]</scope>
    <source>
        <strain evidence="5 6">AF16-14</strain>
    </source>
</reference>
<protein>
    <recommendedName>
        <fullName evidence="4">Glycosyl hydrolase family 92 domain-containing protein</fullName>
    </recommendedName>
</protein>
<dbReference type="AlphaFoldDB" id="A0A412TSV6"/>
<name>A0A412TSV6_9BACT</name>
<sequence length="172" mass="19200">MLRRTIIPLLVLAGIAAQARTSNLSLTRQEGVMQWVNTRIGMSGHGCSFMGVAVPFGVLPFVPDNFNKGWGWCSGYHDPVRRILYSGLYHVFLQPNLFNDCYGTYRGADGKNYEALGRDTCTIFSLCDTYRTAYPLYTLLQTECAPDPVNTMLEFIPNKAFGATPEYCSVEC</sequence>
<dbReference type="Gene3D" id="2.70.98.10">
    <property type="match status" value="1"/>
</dbReference>